<sequence length="280" mass="31479">MAGERVNCAVEDDGIWSISRTCELLQRIHERIPATADVAIYLPHTAFLFGKLLKISGRVREIYYLEEGYTSANTALLSQYCAPTPLDEAALVAALDAASLVDAWRIDRRRLAHLNEIPESALDARCEKYAGAFACSDDAFLGMAGVNRLPLVVAPRETSAQLLSFWGISNRYCDTRQIDPACRMVCEIIDVMLHENKSGLPMLVKLHPRDRKGLPAWFYERLRQRGVDYFAYCQRRAINTNIEPALLNFAHYHIFGRTAQAKYVSAFLGAPRMTQYGSAE</sequence>
<dbReference type="OrthoDB" id="8714731at2"/>
<gene>
    <name evidence="1" type="ORF">GHK24_13250</name>
</gene>
<comment type="caution">
    <text evidence="1">The sequence shown here is derived from an EMBL/GenBank/DDBJ whole genome shotgun (WGS) entry which is preliminary data.</text>
</comment>
<reference evidence="1 2" key="1">
    <citation type="submission" date="2019-10" db="EMBL/GenBank/DDBJ databases">
        <title>Whole-genome sequence of the purple nonsulfur photosynthetic bacterium Rhodocyclus tenuis.</title>
        <authorList>
            <person name="Kyndt J.A."/>
            <person name="Meyer T.E."/>
        </authorList>
    </citation>
    <scope>NUCLEOTIDE SEQUENCE [LARGE SCALE GENOMIC DNA]</scope>
    <source>
        <strain evidence="1 2">DSM 110</strain>
    </source>
</reference>
<accession>A0A6L5K051</accession>
<evidence type="ECO:0000313" key="1">
    <source>
        <dbReference type="EMBL" id="MQY52736.1"/>
    </source>
</evidence>
<organism evidence="1 2">
    <name type="scientific">Rhodocyclus tenuis</name>
    <name type="common">Rhodospirillum tenue</name>
    <dbReference type="NCBI Taxonomy" id="1066"/>
    <lineage>
        <taxon>Bacteria</taxon>
        <taxon>Pseudomonadati</taxon>
        <taxon>Pseudomonadota</taxon>
        <taxon>Betaproteobacteria</taxon>
        <taxon>Rhodocyclales</taxon>
        <taxon>Rhodocyclaceae</taxon>
        <taxon>Rhodocyclus</taxon>
    </lineage>
</organism>
<proteinExistence type="predicted"/>
<dbReference type="AlphaFoldDB" id="A0A6L5K051"/>
<dbReference type="EMBL" id="WIXJ01000016">
    <property type="protein sequence ID" value="MQY52736.1"/>
    <property type="molecule type" value="Genomic_DNA"/>
</dbReference>
<name>A0A6L5K051_RHOTE</name>
<dbReference type="Proteomes" id="UP000480275">
    <property type="component" value="Unassembled WGS sequence"/>
</dbReference>
<evidence type="ECO:0000313" key="2">
    <source>
        <dbReference type="Proteomes" id="UP000480275"/>
    </source>
</evidence>
<protein>
    <submittedName>
        <fullName evidence="1">Uncharacterized protein</fullName>
    </submittedName>
</protein>